<proteinExistence type="predicted"/>
<dbReference type="AlphaFoldDB" id="A0A395SK70"/>
<organism evidence="2 3">
    <name type="scientific">Fusarium sporotrichioides</name>
    <dbReference type="NCBI Taxonomy" id="5514"/>
    <lineage>
        <taxon>Eukaryota</taxon>
        <taxon>Fungi</taxon>
        <taxon>Dikarya</taxon>
        <taxon>Ascomycota</taxon>
        <taxon>Pezizomycotina</taxon>
        <taxon>Sordariomycetes</taxon>
        <taxon>Hypocreomycetidae</taxon>
        <taxon>Hypocreales</taxon>
        <taxon>Nectriaceae</taxon>
        <taxon>Fusarium</taxon>
    </lineage>
</organism>
<name>A0A395SK70_FUSSP</name>
<comment type="caution">
    <text evidence="2">The sequence shown here is derived from an EMBL/GenBank/DDBJ whole genome shotgun (WGS) entry which is preliminary data.</text>
</comment>
<dbReference type="Proteomes" id="UP000266152">
    <property type="component" value="Unassembled WGS sequence"/>
</dbReference>
<protein>
    <submittedName>
        <fullName evidence="2">Uncharacterized protein</fullName>
    </submittedName>
</protein>
<sequence length="173" mass="19260">MKSVWDIDPSTSERKLNTENLHGIMNKKWKRVIKGGISEVETQAFKNIAETVSTQNIQGTDDLPLPSSWAEITVLKILFPGDFFVSKHAGVAQEKFPEANIGSWKLNEKGPTSEGSPKHTSRALDVERSQGVRNTTSRIKENHKMVPPLKTSFRIALGIVAVAIRRLSRVLQS</sequence>
<evidence type="ECO:0000313" key="2">
    <source>
        <dbReference type="EMBL" id="RGP72575.1"/>
    </source>
</evidence>
<evidence type="ECO:0000256" key="1">
    <source>
        <dbReference type="SAM" id="MobiDB-lite"/>
    </source>
</evidence>
<accession>A0A395SK70</accession>
<feature type="region of interest" description="Disordered" evidence="1">
    <location>
        <begin position="103"/>
        <end position="135"/>
    </location>
</feature>
<keyword evidence="3" id="KW-1185">Reference proteome</keyword>
<evidence type="ECO:0000313" key="3">
    <source>
        <dbReference type="Proteomes" id="UP000266152"/>
    </source>
</evidence>
<dbReference type="EMBL" id="PXOF01000033">
    <property type="protein sequence ID" value="RGP72575.1"/>
    <property type="molecule type" value="Genomic_DNA"/>
</dbReference>
<reference evidence="2 3" key="1">
    <citation type="journal article" date="2018" name="PLoS Pathog.">
        <title>Evolution of structural diversity of trichothecenes, a family of toxins produced by plant pathogenic and entomopathogenic fungi.</title>
        <authorList>
            <person name="Proctor R.H."/>
            <person name="McCormick S.P."/>
            <person name="Kim H.S."/>
            <person name="Cardoza R.E."/>
            <person name="Stanley A.M."/>
            <person name="Lindo L."/>
            <person name="Kelly A."/>
            <person name="Brown D.W."/>
            <person name="Lee T."/>
            <person name="Vaughan M.M."/>
            <person name="Alexander N.J."/>
            <person name="Busman M."/>
            <person name="Gutierrez S."/>
        </authorList>
    </citation>
    <scope>NUCLEOTIDE SEQUENCE [LARGE SCALE GENOMIC DNA]</scope>
    <source>
        <strain evidence="2 3">NRRL 3299</strain>
    </source>
</reference>
<gene>
    <name evidence="2" type="ORF">FSPOR_2625</name>
</gene>